<organism evidence="1 2">
    <name type="scientific">Escherichia phage Stx2 II</name>
    <dbReference type="NCBI Taxonomy" id="194949"/>
    <lineage>
        <taxon>Viruses</taxon>
        <taxon>Duplodnaviria</taxon>
        <taxon>Heunggongvirae</taxon>
        <taxon>Uroviricota</taxon>
        <taxon>Caudoviricetes</taxon>
        <taxon>Sepvirinae</taxon>
        <taxon>Traversvirus</taxon>
        <taxon>Traversvirus II</taxon>
    </lineage>
</organism>
<protein>
    <submittedName>
        <fullName evidence="1">Uncharacterized protein</fullName>
    </submittedName>
</protein>
<dbReference type="KEGG" id="vg:2653452"/>
<dbReference type="EMBL" id="AP005154">
    <property type="protein sequence ID" value="BAC78001.1"/>
    <property type="molecule type" value="Genomic_DNA"/>
</dbReference>
<sequence>MIRQFHWKRLMLTHWWSGCCFALSVRMLPVAQNRGWLRSIIRVLLSNLGSNRGQTVHCMPVKKCLTEVECECCCFGDAEIS</sequence>
<evidence type="ECO:0000313" key="1">
    <source>
        <dbReference type="EMBL" id="BAC78001.1"/>
    </source>
</evidence>
<accession>Q7Y2W2</accession>
<dbReference type="GeneID" id="2653452"/>
<name>Q7Y2W2_9CAUD</name>
<evidence type="ECO:0000313" key="2">
    <source>
        <dbReference type="Proteomes" id="UP000000983"/>
    </source>
</evidence>
<dbReference type="Proteomes" id="UP000000983">
    <property type="component" value="Segment"/>
</dbReference>
<proteinExistence type="predicted"/>
<reference evidence="1 2" key="1">
    <citation type="journal article" date="2003" name="J. Bacteriol.">
        <title>Genome analysis of a novel Shiga toxin 1 (Stx1)-converting phage which is closely related to Stx2-converting phages but not to other Stx1-converting phages.</title>
        <authorList>
            <person name="Sato T."/>
            <person name="Shimizu T."/>
            <person name="Watarai M."/>
            <person name="Kobayashi M."/>
            <person name="Kano S."/>
            <person name="Hamabata T."/>
            <person name="Takeda Y."/>
            <person name="Yamasaki S."/>
        </authorList>
    </citation>
    <scope>NUCLEOTIDE SEQUENCE</scope>
    <source>
        <strain evidence="1">Stx2 phage-II</strain>
    </source>
</reference>
<keyword evidence="2" id="KW-1185">Reference proteome</keyword>
<dbReference type="RefSeq" id="NP_859264.1">
    <property type="nucleotide sequence ID" value="NC_004914.3"/>
</dbReference>